<keyword evidence="10" id="KW-1185">Reference proteome</keyword>
<comment type="similarity">
    <text evidence="2 5">Belongs to the GRF family.</text>
</comment>
<feature type="region of interest" description="Disordered" evidence="6">
    <location>
        <begin position="138"/>
        <end position="159"/>
    </location>
</feature>
<evidence type="ECO:0000256" key="5">
    <source>
        <dbReference type="RuleBase" id="RU367127"/>
    </source>
</evidence>
<feature type="short sequence motif" description="Bipartite nuclear localization signal" evidence="4">
    <location>
        <begin position="116"/>
        <end position="126"/>
    </location>
</feature>
<protein>
    <recommendedName>
        <fullName evidence="5">Growth-regulating factor</fullName>
    </recommendedName>
</protein>
<feature type="compositionally biased region" description="Basic residues" evidence="6">
    <location>
        <begin position="141"/>
        <end position="151"/>
    </location>
</feature>
<feature type="domain" description="QLQ" evidence="7">
    <location>
        <begin position="39"/>
        <end position="74"/>
    </location>
</feature>
<dbReference type="GO" id="GO:0099402">
    <property type="term" value="P:plant organ development"/>
    <property type="evidence" value="ECO:0007669"/>
    <property type="project" value="UniProtKB-ARBA"/>
</dbReference>
<comment type="domain">
    <text evidence="5">The QLQ domain and WRC domain may be involved in protein-protein interaction and DNA-binding, respectively.</text>
</comment>
<dbReference type="PANTHER" id="PTHR31602">
    <property type="entry name" value="GROWTH-REGULATING FACTOR 5"/>
    <property type="match status" value="1"/>
</dbReference>
<keyword evidence="5" id="KW-0805">Transcription regulation</keyword>
<evidence type="ECO:0000313" key="9">
    <source>
        <dbReference type="EMBL" id="GAA0152893.1"/>
    </source>
</evidence>
<dbReference type="PROSITE" id="PS51667">
    <property type="entry name" value="WRC"/>
    <property type="match status" value="1"/>
</dbReference>
<evidence type="ECO:0000259" key="7">
    <source>
        <dbReference type="PROSITE" id="PS51666"/>
    </source>
</evidence>
<name>A0AAV3PP48_LITER</name>
<keyword evidence="5" id="KW-0804">Transcription</keyword>
<dbReference type="PANTHER" id="PTHR31602:SF81">
    <property type="entry name" value="GROWTH-REGULATING FACTOR 9"/>
    <property type="match status" value="1"/>
</dbReference>
<sequence>MSLNTAFNGLAGSMQEGIGLNLELGGDYYHSSTSTSWSGFTLLQLQELELQNHIYKYMEAGLPIPYQLIFPIWKSVINSLGCSTTKMQQFHNTLADPGNGGWVFDMKKSMEPEPERCRRTDGKKWRCSKDVVPNHKYCEKHVHRGRPRSRKHVENSAPP</sequence>
<dbReference type="Proteomes" id="UP001454036">
    <property type="component" value="Unassembled WGS sequence"/>
</dbReference>
<feature type="short sequence motif" description="Bipartite nuclear localization signal" evidence="4">
    <location>
        <begin position="144"/>
        <end position="151"/>
    </location>
</feature>
<comment type="subcellular location">
    <subcellularLocation>
        <location evidence="1 4 5">Nucleus</location>
    </subcellularLocation>
</comment>
<dbReference type="GO" id="GO:0005524">
    <property type="term" value="F:ATP binding"/>
    <property type="evidence" value="ECO:0007669"/>
    <property type="project" value="UniProtKB-UniRule"/>
</dbReference>
<dbReference type="Pfam" id="PF08879">
    <property type="entry name" value="WRC"/>
    <property type="match status" value="1"/>
</dbReference>
<dbReference type="AlphaFoldDB" id="A0AAV3PP48"/>
<gene>
    <name evidence="9" type="ORF">LIER_11258</name>
</gene>
<evidence type="ECO:0000256" key="1">
    <source>
        <dbReference type="ARBA" id="ARBA00004123"/>
    </source>
</evidence>
<dbReference type="GO" id="GO:0006351">
    <property type="term" value="P:DNA-templated transcription"/>
    <property type="evidence" value="ECO:0007669"/>
    <property type="project" value="UniProtKB-UniRule"/>
</dbReference>
<comment type="function">
    <text evidence="5">Transcription activator.</text>
</comment>
<evidence type="ECO:0000256" key="6">
    <source>
        <dbReference type="SAM" id="MobiDB-lite"/>
    </source>
</evidence>
<reference evidence="9 10" key="1">
    <citation type="submission" date="2024-01" db="EMBL/GenBank/DDBJ databases">
        <title>The complete chloroplast genome sequence of Lithospermum erythrorhizon: insights into the phylogenetic relationship among Boraginaceae species and the maternal lineages of purple gromwells.</title>
        <authorList>
            <person name="Okada T."/>
            <person name="Watanabe K."/>
        </authorList>
    </citation>
    <scope>NUCLEOTIDE SEQUENCE [LARGE SCALE GENOMIC DNA]</scope>
</reference>
<dbReference type="SMART" id="SM00951">
    <property type="entry name" value="QLQ"/>
    <property type="match status" value="1"/>
</dbReference>
<dbReference type="InterPro" id="IPR014977">
    <property type="entry name" value="WRC_dom"/>
</dbReference>
<comment type="caution">
    <text evidence="9">The sequence shown here is derived from an EMBL/GenBank/DDBJ whole genome shotgun (WGS) entry which is preliminary data.</text>
</comment>
<dbReference type="InterPro" id="IPR014978">
    <property type="entry name" value="Gln-Leu-Gln_QLQ"/>
</dbReference>
<dbReference type="EMBL" id="BAABME010002072">
    <property type="protein sequence ID" value="GAA0152893.1"/>
    <property type="molecule type" value="Genomic_DNA"/>
</dbReference>
<evidence type="ECO:0000256" key="3">
    <source>
        <dbReference type="ARBA" id="ARBA00023242"/>
    </source>
</evidence>
<dbReference type="Pfam" id="PF08880">
    <property type="entry name" value="QLQ"/>
    <property type="match status" value="1"/>
</dbReference>
<dbReference type="InterPro" id="IPR031137">
    <property type="entry name" value="GRF"/>
</dbReference>
<accession>A0AAV3PP48</accession>
<evidence type="ECO:0000256" key="4">
    <source>
        <dbReference type="PROSITE-ProRule" id="PRU01002"/>
    </source>
</evidence>
<dbReference type="GO" id="GO:0005634">
    <property type="term" value="C:nucleus"/>
    <property type="evidence" value="ECO:0007669"/>
    <property type="project" value="UniProtKB-SubCell"/>
</dbReference>
<organism evidence="9 10">
    <name type="scientific">Lithospermum erythrorhizon</name>
    <name type="common">Purple gromwell</name>
    <name type="synonym">Lithospermum officinale var. erythrorhizon</name>
    <dbReference type="NCBI Taxonomy" id="34254"/>
    <lineage>
        <taxon>Eukaryota</taxon>
        <taxon>Viridiplantae</taxon>
        <taxon>Streptophyta</taxon>
        <taxon>Embryophyta</taxon>
        <taxon>Tracheophyta</taxon>
        <taxon>Spermatophyta</taxon>
        <taxon>Magnoliopsida</taxon>
        <taxon>eudicotyledons</taxon>
        <taxon>Gunneridae</taxon>
        <taxon>Pentapetalae</taxon>
        <taxon>asterids</taxon>
        <taxon>lamiids</taxon>
        <taxon>Boraginales</taxon>
        <taxon>Boraginaceae</taxon>
        <taxon>Boraginoideae</taxon>
        <taxon>Lithospermeae</taxon>
        <taxon>Lithospermum</taxon>
    </lineage>
</organism>
<evidence type="ECO:0000259" key="8">
    <source>
        <dbReference type="PROSITE" id="PS51667"/>
    </source>
</evidence>
<dbReference type="GO" id="GO:0006355">
    <property type="term" value="P:regulation of DNA-templated transcription"/>
    <property type="evidence" value="ECO:0007669"/>
    <property type="project" value="InterPro"/>
</dbReference>
<feature type="domain" description="WRC" evidence="8">
    <location>
        <begin position="111"/>
        <end position="155"/>
    </location>
</feature>
<dbReference type="PROSITE" id="PS51666">
    <property type="entry name" value="QLQ"/>
    <property type="match status" value="1"/>
</dbReference>
<keyword evidence="3 4" id="KW-0539">Nucleus</keyword>
<proteinExistence type="inferred from homology"/>
<evidence type="ECO:0000313" key="10">
    <source>
        <dbReference type="Proteomes" id="UP001454036"/>
    </source>
</evidence>
<evidence type="ECO:0000256" key="2">
    <source>
        <dbReference type="ARBA" id="ARBA00008122"/>
    </source>
</evidence>
<keyword evidence="5" id="KW-0010">Activator</keyword>